<gene>
    <name evidence="2" type="ORF">GSF22_15280</name>
</gene>
<evidence type="ECO:0000259" key="1">
    <source>
        <dbReference type="PROSITE" id="PS50980"/>
    </source>
</evidence>
<feature type="domain" description="CoA carboxyltransferase N-terminal" evidence="1">
    <location>
        <begin position="1"/>
        <end position="140"/>
    </location>
</feature>
<dbReference type="InterPro" id="IPR029045">
    <property type="entry name" value="ClpP/crotonase-like_dom_sf"/>
</dbReference>
<reference evidence="2 3" key="1">
    <citation type="submission" date="2019-12" db="EMBL/GenBank/DDBJ databases">
        <title>Whole genome sequencing of endophytic Actinobacterium Micromonospora sp. MPMI6T.</title>
        <authorList>
            <person name="Evv R."/>
            <person name="Podile A.R."/>
        </authorList>
    </citation>
    <scope>NUCLEOTIDE SEQUENCE [LARGE SCALE GENOMIC DNA]</scope>
    <source>
        <strain evidence="2 3">MPMI6</strain>
    </source>
</reference>
<organism evidence="2 3">
    <name type="scientific">Micromonospora echinofusca</name>
    <dbReference type="NCBI Taxonomy" id="47858"/>
    <lineage>
        <taxon>Bacteria</taxon>
        <taxon>Bacillati</taxon>
        <taxon>Actinomycetota</taxon>
        <taxon>Actinomycetes</taxon>
        <taxon>Micromonosporales</taxon>
        <taxon>Micromonosporaceae</taxon>
        <taxon>Micromonospora</taxon>
    </lineage>
</organism>
<dbReference type="PANTHER" id="PTHR43842">
    <property type="entry name" value="PROPIONYL-COA CARBOXYLASE BETA CHAIN"/>
    <property type="match status" value="1"/>
</dbReference>
<comment type="caution">
    <text evidence="2">The sequence shown here is derived from an EMBL/GenBank/DDBJ whole genome shotgun (WGS) entry which is preliminary data.</text>
</comment>
<dbReference type="PROSITE" id="PS50980">
    <property type="entry name" value="COA_CT_NTER"/>
    <property type="match status" value="1"/>
</dbReference>
<evidence type="ECO:0000313" key="3">
    <source>
        <dbReference type="Proteomes" id="UP000823521"/>
    </source>
</evidence>
<dbReference type="Gene3D" id="3.90.226.10">
    <property type="entry name" value="2-enoyl-CoA Hydratase, Chain A, domain 1"/>
    <property type="match status" value="1"/>
</dbReference>
<keyword evidence="3" id="KW-1185">Reference proteome</keyword>
<dbReference type="PANTHER" id="PTHR43842:SF2">
    <property type="entry name" value="PROPIONYL-COA CARBOXYLASE BETA CHAIN, MITOCHONDRIAL"/>
    <property type="match status" value="1"/>
</dbReference>
<evidence type="ECO:0000313" key="2">
    <source>
        <dbReference type="EMBL" id="MBO4207362.1"/>
    </source>
</evidence>
<dbReference type="InterPro" id="IPR051047">
    <property type="entry name" value="AccD/PCCB"/>
</dbReference>
<protein>
    <recommendedName>
        <fullName evidence="1">CoA carboxyltransferase N-terminal domain-containing protein</fullName>
    </recommendedName>
</protein>
<dbReference type="Proteomes" id="UP000823521">
    <property type="component" value="Unassembled WGS sequence"/>
</dbReference>
<dbReference type="EMBL" id="WVUH01000119">
    <property type="protein sequence ID" value="MBO4207362.1"/>
    <property type="molecule type" value="Genomic_DNA"/>
</dbReference>
<dbReference type="InterPro" id="IPR034733">
    <property type="entry name" value="AcCoA_carboxyl_beta"/>
</dbReference>
<sequence>MHEPDDSGVMAVRGQVAGQPVVAYCTDAPVTEGALGDRGCRHIVHAIDVAVRDRVPVIGVWRSAAARTGDPVESTDGVERLFSAMMRASGLVPHIVVDTEEAYPQTCLGPLLAELVAQQHQIPGGAAAPAGRGHHGAIPL</sequence>
<name>A0ABS3VS54_MICEH</name>
<proteinExistence type="predicted"/>
<dbReference type="Pfam" id="PF01039">
    <property type="entry name" value="Carboxyl_trans"/>
    <property type="match status" value="1"/>
</dbReference>
<accession>A0ABS3VS54</accession>
<dbReference type="SUPFAM" id="SSF52096">
    <property type="entry name" value="ClpP/crotonase"/>
    <property type="match status" value="1"/>
</dbReference>
<dbReference type="InterPro" id="IPR011762">
    <property type="entry name" value="COA_CT_N"/>
</dbReference>